<keyword evidence="3" id="KW-0808">Transferase</keyword>
<reference evidence="6 7" key="1">
    <citation type="submission" date="2020-03" db="EMBL/GenBank/DDBJ databases">
        <title>Complete genome sequence of Shewanella sp.</title>
        <authorList>
            <person name="Kim Y.-S."/>
            <person name="Kim S.-J."/>
            <person name="Jung H.-K."/>
            <person name="Kim K.-H."/>
        </authorList>
    </citation>
    <scope>NUCLEOTIDE SEQUENCE [LARGE SCALE GENOMIC DNA]</scope>
    <source>
        <strain evidence="6 7">PN3F2</strain>
    </source>
</reference>
<keyword evidence="4" id="KW-0658">Purine biosynthesis</keyword>
<dbReference type="SUPFAM" id="SSF53328">
    <property type="entry name" value="Formyltransferase"/>
    <property type="match status" value="1"/>
</dbReference>
<dbReference type="Proteomes" id="UP000502608">
    <property type="component" value="Chromosome"/>
</dbReference>
<sequence length="264" mass="30229">MSIVFICGNHPRHAFMARQLATTGILKSVIVEQREHFTPQPPASISDDLKALFTHHFAQRDYIEHDTFGAVNWPDVPIHHIQLSELNSERVHTLLTQSDPDILITYGCHMLTEATLNCVSGERWNCHGGLSPQYRGAITHFWPSYMLEPQMTGMTVHDLTQKLDAGDIVHQCVADMVRGDTLHQVAARAVRKLGEELPQVIAKFIQDGRMEKQAQRNNGTLWLASKWQPEHLRLIYQTYQDKIVDLYLDKKIGQHQPNLFRQLP</sequence>
<dbReference type="EC" id="2.1.2.2" evidence="2"/>
<dbReference type="Gene3D" id="3.40.50.170">
    <property type="entry name" value="Formyl transferase, N-terminal domain"/>
    <property type="match status" value="1"/>
</dbReference>
<evidence type="ECO:0000256" key="4">
    <source>
        <dbReference type="ARBA" id="ARBA00022755"/>
    </source>
</evidence>
<evidence type="ECO:0000313" key="7">
    <source>
        <dbReference type="Proteomes" id="UP000502608"/>
    </source>
</evidence>
<dbReference type="EMBL" id="CP050313">
    <property type="protein sequence ID" value="QIR13935.1"/>
    <property type="molecule type" value="Genomic_DNA"/>
</dbReference>
<keyword evidence="7" id="KW-1185">Reference proteome</keyword>
<evidence type="ECO:0000256" key="3">
    <source>
        <dbReference type="ARBA" id="ARBA00022679"/>
    </source>
</evidence>
<dbReference type="RefSeq" id="WP_167676159.1">
    <property type="nucleotide sequence ID" value="NZ_CP050313.1"/>
</dbReference>
<evidence type="ECO:0000259" key="5">
    <source>
        <dbReference type="Pfam" id="PF00551"/>
    </source>
</evidence>
<comment type="pathway">
    <text evidence="1">Purine metabolism; IMP biosynthesis via de novo pathway; N(2)-formyl-N(1)-(5-phospho-D-ribosyl)glycinamide from N(1)-(5-phospho-D-ribosyl)glycinamide (10-formyl THF route): step 1/1.</text>
</comment>
<name>A0A6G9QIP5_9GAMM</name>
<dbReference type="KEGG" id="saes:HBH39_05000"/>
<dbReference type="InterPro" id="IPR002376">
    <property type="entry name" value="Formyl_transf_N"/>
</dbReference>
<accession>A0A6G9QIP5</accession>
<dbReference type="Pfam" id="PF00551">
    <property type="entry name" value="Formyl_trans_N"/>
    <property type="match status" value="1"/>
</dbReference>
<dbReference type="AlphaFoldDB" id="A0A6G9QIP5"/>
<feature type="domain" description="Formyl transferase N-terminal" evidence="5">
    <location>
        <begin position="81"/>
        <end position="200"/>
    </location>
</feature>
<dbReference type="PANTHER" id="PTHR43369:SF2">
    <property type="entry name" value="PHOSPHORIBOSYLGLYCINAMIDE FORMYLTRANSFERASE"/>
    <property type="match status" value="1"/>
</dbReference>
<dbReference type="InterPro" id="IPR036477">
    <property type="entry name" value="Formyl_transf_N_sf"/>
</dbReference>
<proteinExistence type="predicted"/>
<dbReference type="PANTHER" id="PTHR43369">
    <property type="entry name" value="PHOSPHORIBOSYLGLYCINAMIDE FORMYLTRANSFERASE"/>
    <property type="match status" value="1"/>
</dbReference>
<organism evidence="6 7">
    <name type="scientific">Shewanella aestuarii</name>
    <dbReference type="NCBI Taxonomy" id="1028752"/>
    <lineage>
        <taxon>Bacteria</taxon>
        <taxon>Pseudomonadati</taxon>
        <taxon>Pseudomonadota</taxon>
        <taxon>Gammaproteobacteria</taxon>
        <taxon>Alteromonadales</taxon>
        <taxon>Shewanellaceae</taxon>
        <taxon>Shewanella</taxon>
    </lineage>
</organism>
<protein>
    <recommendedName>
        <fullName evidence="2">phosphoribosylglycinamide formyltransferase 1</fullName>
        <ecNumber evidence="2">2.1.2.2</ecNumber>
    </recommendedName>
</protein>
<dbReference type="GO" id="GO:0004644">
    <property type="term" value="F:phosphoribosylglycinamide formyltransferase activity"/>
    <property type="evidence" value="ECO:0007669"/>
    <property type="project" value="UniProtKB-EC"/>
</dbReference>
<evidence type="ECO:0000256" key="2">
    <source>
        <dbReference type="ARBA" id="ARBA00012254"/>
    </source>
</evidence>
<evidence type="ECO:0000313" key="6">
    <source>
        <dbReference type="EMBL" id="QIR13935.1"/>
    </source>
</evidence>
<evidence type="ECO:0000256" key="1">
    <source>
        <dbReference type="ARBA" id="ARBA00005054"/>
    </source>
</evidence>
<dbReference type="GO" id="GO:0006189">
    <property type="term" value="P:'de novo' IMP biosynthetic process"/>
    <property type="evidence" value="ECO:0007669"/>
    <property type="project" value="TreeGrafter"/>
</dbReference>
<gene>
    <name evidence="6" type="ORF">HBH39_05000</name>
</gene>
<dbReference type="GO" id="GO:0005829">
    <property type="term" value="C:cytosol"/>
    <property type="evidence" value="ECO:0007669"/>
    <property type="project" value="TreeGrafter"/>
</dbReference>